<accession>A0A6A5CCM5</accession>
<protein>
    <submittedName>
        <fullName evidence="2">Uncharacterized protein</fullName>
    </submittedName>
</protein>
<name>A0A6A5CCM5_NAEFO</name>
<organism evidence="2 3">
    <name type="scientific">Naegleria fowleri</name>
    <name type="common">Brain eating amoeba</name>
    <dbReference type="NCBI Taxonomy" id="5763"/>
    <lineage>
        <taxon>Eukaryota</taxon>
        <taxon>Discoba</taxon>
        <taxon>Heterolobosea</taxon>
        <taxon>Tetramitia</taxon>
        <taxon>Eutetramitia</taxon>
        <taxon>Vahlkampfiidae</taxon>
        <taxon>Naegleria</taxon>
    </lineage>
</organism>
<evidence type="ECO:0000256" key="1">
    <source>
        <dbReference type="SAM" id="MobiDB-lite"/>
    </source>
</evidence>
<proteinExistence type="predicted"/>
<dbReference type="OrthoDB" id="10601168at2759"/>
<feature type="compositionally biased region" description="Low complexity" evidence="1">
    <location>
        <begin position="44"/>
        <end position="61"/>
    </location>
</feature>
<dbReference type="Proteomes" id="UP000444721">
    <property type="component" value="Unassembled WGS sequence"/>
</dbReference>
<evidence type="ECO:0000313" key="2">
    <source>
        <dbReference type="EMBL" id="KAF0983019.1"/>
    </source>
</evidence>
<keyword evidence="3" id="KW-1185">Reference proteome</keyword>
<feature type="compositionally biased region" description="Polar residues" evidence="1">
    <location>
        <begin position="23"/>
        <end position="42"/>
    </location>
</feature>
<feature type="region of interest" description="Disordered" evidence="1">
    <location>
        <begin position="1"/>
        <end position="73"/>
    </location>
</feature>
<dbReference type="VEuPathDB" id="AmoebaDB:NF0086580"/>
<gene>
    <name evidence="2" type="ORF">FDP41_010997</name>
</gene>
<reference evidence="2 3" key="1">
    <citation type="journal article" date="2019" name="Sci. Rep.">
        <title>Nanopore sequencing improves the draft genome of the human pathogenic amoeba Naegleria fowleri.</title>
        <authorList>
            <person name="Liechti N."/>
            <person name="Schurch N."/>
            <person name="Bruggmann R."/>
            <person name="Wittwer M."/>
        </authorList>
    </citation>
    <scope>NUCLEOTIDE SEQUENCE [LARGE SCALE GENOMIC DNA]</scope>
    <source>
        <strain evidence="2 3">ATCC 30894</strain>
    </source>
</reference>
<dbReference type="AlphaFoldDB" id="A0A6A5CCM5"/>
<dbReference type="EMBL" id="VFQX01000007">
    <property type="protein sequence ID" value="KAF0983019.1"/>
    <property type="molecule type" value="Genomic_DNA"/>
</dbReference>
<evidence type="ECO:0000313" key="3">
    <source>
        <dbReference type="Proteomes" id="UP000444721"/>
    </source>
</evidence>
<dbReference type="RefSeq" id="XP_044567732.1">
    <property type="nucleotide sequence ID" value="XM_044701356.1"/>
</dbReference>
<sequence length="330" mass="36678">MGFSDPNTNIHNNKPSPPPSYLESVTQNHPIVSQSQITNHNASPGPTTTTNVTDDPNHNPNSPAIHPPNQPYQIPDVLPKLPQQPMNTMYFKQDQQGSSNMNASMVSTTTSDGMGTSSYMMMNSQHQQPPMPVQYPLMNQQPQPPILPQQPIQPQQKVVYPTLVNTPPMQPHQQPVLPQPMPPQRPYVQPMMMSQQPQQPMVHVQPIPQPIMVRPPTTTTTTYVSQVNYVPPQQPVIMHPPPPQPVMVSQVPLNKGRTVVTTTTTVTPNPVLMPQPPTVQIIHGKPPTMPPGAMGYSTYYPQHATPVSQTTIYVQQKKKKSSFDKFMFGE</sequence>
<dbReference type="GeneID" id="68118212"/>
<feature type="compositionally biased region" description="Polar residues" evidence="1">
    <location>
        <begin position="1"/>
        <end position="14"/>
    </location>
</feature>
<dbReference type="VEuPathDB" id="AmoebaDB:NfTy_016280"/>
<comment type="caution">
    <text evidence="2">The sequence shown here is derived from an EMBL/GenBank/DDBJ whole genome shotgun (WGS) entry which is preliminary data.</text>
</comment>
<dbReference type="VEuPathDB" id="AmoebaDB:FDP41_010997"/>